<dbReference type="GO" id="GO:0016853">
    <property type="term" value="F:isomerase activity"/>
    <property type="evidence" value="ECO:0007669"/>
    <property type="project" value="UniProtKB-KW"/>
</dbReference>
<name>A0A0P1GRY9_9RHOB</name>
<keyword evidence="4" id="KW-1185">Reference proteome</keyword>
<dbReference type="STRING" id="441103.TRN7648_01430"/>
<evidence type="ECO:0000313" key="4">
    <source>
        <dbReference type="Proteomes" id="UP000054935"/>
    </source>
</evidence>
<dbReference type="PANTHER" id="PTHR38340">
    <property type="entry name" value="S-LAYER PROTEIN"/>
    <property type="match status" value="1"/>
</dbReference>
<dbReference type="Pfam" id="PF00353">
    <property type="entry name" value="HemolysinCabind"/>
    <property type="match status" value="5"/>
</dbReference>
<dbReference type="InterPro" id="IPR011049">
    <property type="entry name" value="Serralysin-like_metalloprot_C"/>
</dbReference>
<dbReference type="InterPro" id="IPR001343">
    <property type="entry name" value="Hemolysn_Ca-bd"/>
</dbReference>
<dbReference type="OrthoDB" id="9342475at2"/>
<evidence type="ECO:0000256" key="1">
    <source>
        <dbReference type="ARBA" id="ARBA00004613"/>
    </source>
</evidence>
<keyword evidence="2" id="KW-0964">Secreted</keyword>
<dbReference type="GO" id="GO:0005576">
    <property type="term" value="C:extracellular region"/>
    <property type="evidence" value="ECO:0007669"/>
    <property type="project" value="UniProtKB-SubCell"/>
</dbReference>
<sequence>MALIYGTSGNDVIYDTADTDQIADLDGNDTVVLAANDRLLDTITLGAGDDLVIVEEGTGAAEIRLAISGGNDTIIGNEVDDVSVEMWLASFDKSVTVDLARMEVSTDIRTIAFEGLSTLRFEDMSLPVLGIYVDGRGFAQDRGLLSVFTGEGADTVVMGSADLFANLREGDDLAIFDEAAGTVAGGDGDDIVDFSQLRSSIALDVTTGKGTSDGQMFQAQGFETVHGTGFDDLMTASDTTQDVTLDGGTGDDSLEGSYGDDGLYGGVGDDLLQAGKGDDVLSGGAGDDTMLGGDGLDRATYEDAAGRITVNLSETGAQFTGAAGWDTLIDIENIDGSDVYGDRLIGSTGDNMLRGFDGNNALFGLGGADTLLGGRHSDTLYGGDGQDRLFALGGRDLLDGGAAADMLWGLGGADTLRGGTGSDTLVGGGGQDILIGGTVSGRVFAGDGQADVFEFQSLRDSRVGSTHDIIRDFEVAHDVIFLNGIGAVSFVGGTSGFSGAAGDVFSKLMTDHTLVWLDINGDHDADFEIRLDGLHVLTAANFDF</sequence>
<dbReference type="InterPro" id="IPR018511">
    <property type="entry name" value="Hemolysin-typ_Ca-bd_CS"/>
</dbReference>
<dbReference type="PRINTS" id="PR00313">
    <property type="entry name" value="CABNDNGRPT"/>
</dbReference>
<protein>
    <submittedName>
        <fullName evidence="3">Poly(Beta-D-mannuronate) C5 epimerase 2</fullName>
        <ecNumber evidence="3">5.1.3.-</ecNumber>
    </submittedName>
</protein>
<keyword evidence="3" id="KW-0413">Isomerase</keyword>
<dbReference type="PANTHER" id="PTHR38340:SF1">
    <property type="entry name" value="S-LAYER PROTEIN"/>
    <property type="match status" value="1"/>
</dbReference>
<dbReference type="RefSeq" id="WP_058246932.1">
    <property type="nucleotide sequence ID" value="NZ_CYSE01000002.1"/>
</dbReference>
<dbReference type="EMBL" id="CYSE01000002">
    <property type="protein sequence ID" value="CUH77358.1"/>
    <property type="molecule type" value="Genomic_DNA"/>
</dbReference>
<comment type="subcellular location">
    <subcellularLocation>
        <location evidence="1">Secreted</location>
    </subcellularLocation>
</comment>
<gene>
    <name evidence="3" type="primary">algE2_2</name>
    <name evidence="3" type="ORF">TRN7648_01430</name>
</gene>
<dbReference type="EC" id="5.1.3.-" evidence="3"/>
<proteinExistence type="predicted"/>
<dbReference type="Proteomes" id="UP000054935">
    <property type="component" value="Unassembled WGS sequence"/>
</dbReference>
<accession>A0A0P1GRY9</accession>
<evidence type="ECO:0000313" key="3">
    <source>
        <dbReference type="EMBL" id="CUH77358.1"/>
    </source>
</evidence>
<organism evidence="3 4">
    <name type="scientific">Tropicibacter naphthalenivorans</name>
    <dbReference type="NCBI Taxonomy" id="441103"/>
    <lineage>
        <taxon>Bacteria</taxon>
        <taxon>Pseudomonadati</taxon>
        <taxon>Pseudomonadota</taxon>
        <taxon>Alphaproteobacteria</taxon>
        <taxon>Rhodobacterales</taxon>
        <taxon>Roseobacteraceae</taxon>
        <taxon>Tropicibacter</taxon>
    </lineage>
</organism>
<reference evidence="3 4" key="1">
    <citation type="submission" date="2015-09" db="EMBL/GenBank/DDBJ databases">
        <authorList>
            <consortium name="Swine Surveillance"/>
        </authorList>
    </citation>
    <scope>NUCLEOTIDE SEQUENCE [LARGE SCALE GENOMIC DNA]</scope>
    <source>
        <strain evidence="3 4">CECT 7648</strain>
    </source>
</reference>
<evidence type="ECO:0000256" key="2">
    <source>
        <dbReference type="ARBA" id="ARBA00022525"/>
    </source>
</evidence>
<dbReference type="Gene3D" id="2.150.10.10">
    <property type="entry name" value="Serralysin-like metalloprotease, C-terminal"/>
    <property type="match status" value="3"/>
</dbReference>
<dbReference type="AlphaFoldDB" id="A0A0P1GRY9"/>
<dbReference type="InterPro" id="IPR050557">
    <property type="entry name" value="RTX_toxin/Mannuronan_C5-epim"/>
</dbReference>
<dbReference type="GO" id="GO:0005509">
    <property type="term" value="F:calcium ion binding"/>
    <property type="evidence" value="ECO:0007669"/>
    <property type="project" value="InterPro"/>
</dbReference>
<dbReference type="SUPFAM" id="SSF51120">
    <property type="entry name" value="beta-Roll"/>
    <property type="match status" value="4"/>
</dbReference>
<dbReference type="PROSITE" id="PS00330">
    <property type="entry name" value="HEMOLYSIN_CALCIUM"/>
    <property type="match status" value="3"/>
</dbReference>